<proteinExistence type="predicted"/>
<evidence type="ECO:0000313" key="2">
    <source>
        <dbReference type="Proteomes" id="UP000568380"/>
    </source>
</evidence>
<dbReference type="EMBL" id="JACHIN010000018">
    <property type="protein sequence ID" value="MBB5083582.1"/>
    <property type="molecule type" value="Genomic_DNA"/>
</dbReference>
<gene>
    <name evidence="1" type="ORF">HNR40_009087</name>
</gene>
<name>A0A7W8AC46_9ACTN</name>
<evidence type="ECO:0000313" key="1">
    <source>
        <dbReference type="EMBL" id="MBB5083582.1"/>
    </source>
</evidence>
<accession>A0A7W8AC46</accession>
<sequence length="266" mass="29519">MRKWAAVAGLTLVGTTLHGLPAPSAAATVSAVDPVAAIQRQLVKGRGVRVVEYDTFNDGDGWRRFKPTKGVIGFGDGKVVATDLVNQPGNVRDICIGKRQWQHNPSQKRPKGKKWVNVSEILPWLCTLHLEAGGLQLDKPDVLAAVLATTTSGQPSVTYDGVSTSIHQGVMSFRQLWAVRPELHPEPRDGEYGEWPIEWRLWIGTDGLVRRAWVKWRQPEGRFKGRTDGQGWFGFIDDIRYSDWGMKLTIKPPPPSQTTALKLPKA</sequence>
<keyword evidence="2" id="KW-1185">Reference proteome</keyword>
<organism evidence="1 2">
    <name type="scientific">Nonomuraea endophytica</name>
    <dbReference type="NCBI Taxonomy" id="714136"/>
    <lineage>
        <taxon>Bacteria</taxon>
        <taxon>Bacillati</taxon>
        <taxon>Actinomycetota</taxon>
        <taxon>Actinomycetes</taxon>
        <taxon>Streptosporangiales</taxon>
        <taxon>Streptosporangiaceae</taxon>
        <taxon>Nonomuraea</taxon>
    </lineage>
</organism>
<dbReference type="RefSeq" id="WP_184972830.1">
    <property type="nucleotide sequence ID" value="NZ_JACHIN010000018.1"/>
</dbReference>
<dbReference type="Gene3D" id="2.50.20.20">
    <property type="match status" value="1"/>
</dbReference>
<dbReference type="AlphaFoldDB" id="A0A7W8AC46"/>
<comment type="caution">
    <text evidence="1">The sequence shown here is derived from an EMBL/GenBank/DDBJ whole genome shotgun (WGS) entry which is preliminary data.</text>
</comment>
<protein>
    <submittedName>
        <fullName evidence="1">Uncharacterized protein</fullName>
    </submittedName>
</protein>
<reference evidence="1 2" key="1">
    <citation type="submission" date="2020-08" db="EMBL/GenBank/DDBJ databases">
        <title>Genomic Encyclopedia of Type Strains, Phase IV (KMG-IV): sequencing the most valuable type-strain genomes for metagenomic binning, comparative biology and taxonomic classification.</title>
        <authorList>
            <person name="Goeker M."/>
        </authorList>
    </citation>
    <scope>NUCLEOTIDE SEQUENCE [LARGE SCALE GENOMIC DNA]</scope>
    <source>
        <strain evidence="1 2">DSM 45385</strain>
    </source>
</reference>
<dbReference type="Proteomes" id="UP000568380">
    <property type="component" value="Unassembled WGS sequence"/>
</dbReference>